<comment type="caution">
    <text evidence="1">The sequence shown here is derived from an EMBL/GenBank/DDBJ whole genome shotgun (WGS) entry which is preliminary data.</text>
</comment>
<organism evidence="1 2">
    <name type="scientific">Dallia pectoralis</name>
    <name type="common">Alaska blackfish</name>
    <dbReference type="NCBI Taxonomy" id="75939"/>
    <lineage>
        <taxon>Eukaryota</taxon>
        <taxon>Metazoa</taxon>
        <taxon>Chordata</taxon>
        <taxon>Craniata</taxon>
        <taxon>Vertebrata</taxon>
        <taxon>Euteleostomi</taxon>
        <taxon>Actinopterygii</taxon>
        <taxon>Neopterygii</taxon>
        <taxon>Teleostei</taxon>
        <taxon>Protacanthopterygii</taxon>
        <taxon>Esociformes</taxon>
        <taxon>Umbridae</taxon>
        <taxon>Dallia</taxon>
    </lineage>
</organism>
<evidence type="ECO:0000313" key="2">
    <source>
        <dbReference type="Proteomes" id="UP001157502"/>
    </source>
</evidence>
<keyword evidence="2" id="KW-1185">Reference proteome</keyword>
<protein>
    <submittedName>
        <fullName evidence="1">Uncharacterized protein</fullName>
    </submittedName>
</protein>
<proteinExistence type="predicted"/>
<dbReference type="Proteomes" id="UP001157502">
    <property type="component" value="Chromosome 24"/>
</dbReference>
<sequence>MAGVVVLLLNYEPRREAGTNKCTSSLLFFDLPHEKWVAVDSKRNERCTRALERSRLCQGGTDTRYSHSGRSIWDCVGTFGFRCHPGSGASMLASASWHTAHTHTRPLCFSVSPTSFSLCPPGDLAFPVTLSFNCLP</sequence>
<dbReference type="EMBL" id="CM055751">
    <property type="protein sequence ID" value="KAJ7992854.1"/>
    <property type="molecule type" value="Genomic_DNA"/>
</dbReference>
<evidence type="ECO:0000313" key="1">
    <source>
        <dbReference type="EMBL" id="KAJ7992854.1"/>
    </source>
</evidence>
<reference evidence="1" key="1">
    <citation type="submission" date="2021-05" db="EMBL/GenBank/DDBJ databases">
        <authorList>
            <person name="Pan Q."/>
            <person name="Jouanno E."/>
            <person name="Zahm M."/>
            <person name="Klopp C."/>
            <person name="Cabau C."/>
            <person name="Louis A."/>
            <person name="Berthelot C."/>
            <person name="Parey E."/>
            <person name="Roest Crollius H."/>
            <person name="Montfort J."/>
            <person name="Robinson-Rechavi M."/>
            <person name="Bouchez O."/>
            <person name="Lampietro C."/>
            <person name="Lopez Roques C."/>
            <person name="Donnadieu C."/>
            <person name="Postlethwait J."/>
            <person name="Bobe J."/>
            <person name="Dillon D."/>
            <person name="Chandos A."/>
            <person name="von Hippel F."/>
            <person name="Guiguen Y."/>
        </authorList>
    </citation>
    <scope>NUCLEOTIDE SEQUENCE</scope>
    <source>
        <strain evidence="1">YG-Jan2019</strain>
    </source>
</reference>
<gene>
    <name evidence="1" type="ORF">DPEC_G00266380</name>
</gene>
<accession>A0ACC2FN91</accession>
<name>A0ACC2FN91_DALPE</name>